<dbReference type="EMBL" id="LAQT01000002">
    <property type="protein sequence ID" value="KPC54458.1"/>
    <property type="molecule type" value="Genomic_DNA"/>
</dbReference>
<dbReference type="PANTHER" id="PTHR43451">
    <property type="entry name" value="ACETYLTRANSFERASE (GNAT) FAMILY PROTEIN"/>
    <property type="match status" value="1"/>
</dbReference>
<dbReference type="OrthoDB" id="5355033at2"/>
<sequence>MLIRRAGPDDLAALQSCFFASVSVLAAPHYTPEQRRAWVERALSDAASWREKLVSNTVWHALEGDVVAGFCSLTHAGLVDWLFVHPAFARKGVARALLEQAETMARYEGLTRMDTFASLAAQPVFAACGFTLDYRQDVDVNGIKLENAHMVRELG</sequence>
<dbReference type="Proteomes" id="UP000037939">
    <property type="component" value="Unassembled WGS sequence"/>
</dbReference>
<dbReference type="Pfam" id="PF13673">
    <property type="entry name" value="Acetyltransf_10"/>
    <property type="match status" value="1"/>
</dbReference>
<dbReference type="RefSeq" id="WP_053936255.1">
    <property type="nucleotide sequence ID" value="NZ_LAQT01000002.1"/>
</dbReference>
<dbReference type="CDD" id="cd04301">
    <property type="entry name" value="NAT_SF"/>
    <property type="match status" value="1"/>
</dbReference>
<feature type="domain" description="N-acetyltransferase" evidence="1">
    <location>
        <begin position="1"/>
        <end position="152"/>
    </location>
</feature>
<dbReference type="Gene3D" id="3.40.630.30">
    <property type="match status" value="1"/>
</dbReference>
<dbReference type="InterPro" id="IPR016181">
    <property type="entry name" value="Acyl_CoA_acyltransferase"/>
</dbReference>
<gene>
    <name evidence="2" type="primary">yafP</name>
    <name evidence="2" type="ORF">WG78_02740</name>
</gene>
<keyword evidence="2" id="KW-0808">Transferase</keyword>
<name>A0A0N1JTJ2_9NEIS</name>
<dbReference type="PROSITE" id="PS51186">
    <property type="entry name" value="GNAT"/>
    <property type="match status" value="1"/>
</dbReference>
<dbReference type="GO" id="GO:0016747">
    <property type="term" value="F:acyltransferase activity, transferring groups other than amino-acyl groups"/>
    <property type="evidence" value="ECO:0007669"/>
    <property type="project" value="InterPro"/>
</dbReference>
<proteinExistence type="predicted"/>
<evidence type="ECO:0000313" key="2">
    <source>
        <dbReference type="EMBL" id="KPC54458.1"/>
    </source>
</evidence>
<dbReference type="EC" id="2.3.1.-" evidence="2"/>
<comment type="caution">
    <text evidence="2">The sequence shown here is derived from an EMBL/GenBank/DDBJ whole genome shotgun (WGS) entry which is preliminary data.</text>
</comment>
<dbReference type="SUPFAM" id="SSF55729">
    <property type="entry name" value="Acyl-CoA N-acyltransferases (Nat)"/>
    <property type="match status" value="1"/>
</dbReference>
<dbReference type="AlphaFoldDB" id="A0A0N1JTJ2"/>
<reference evidence="2 3" key="1">
    <citation type="submission" date="2015-07" db="EMBL/GenBank/DDBJ databases">
        <title>Draft genome sequence of the Amantichitinum ursilacus IGB-41, a new chitin-degrading bacterium.</title>
        <authorList>
            <person name="Kirstahler P."/>
            <person name="Guenther M."/>
            <person name="Grumaz C."/>
            <person name="Rupp S."/>
            <person name="Zibek S."/>
            <person name="Sohn K."/>
        </authorList>
    </citation>
    <scope>NUCLEOTIDE SEQUENCE [LARGE SCALE GENOMIC DNA]</scope>
    <source>
        <strain evidence="2 3">IGB-41</strain>
    </source>
</reference>
<keyword evidence="3" id="KW-1185">Reference proteome</keyword>
<dbReference type="PANTHER" id="PTHR43451:SF1">
    <property type="entry name" value="ACETYLTRANSFERASE"/>
    <property type="match status" value="1"/>
</dbReference>
<dbReference type="InterPro" id="IPR052564">
    <property type="entry name" value="N-acetyltrans/Recomb-assoc"/>
</dbReference>
<evidence type="ECO:0000259" key="1">
    <source>
        <dbReference type="PROSITE" id="PS51186"/>
    </source>
</evidence>
<keyword evidence="2" id="KW-0012">Acyltransferase</keyword>
<evidence type="ECO:0000313" key="3">
    <source>
        <dbReference type="Proteomes" id="UP000037939"/>
    </source>
</evidence>
<organism evidence="2 3">
    <name type="scientific">Amantichitinum ursilacus</name>
    <dbReference type="NCBI Taxonomy" id="857265"/>
    <lineage>
        <taxon>Bacteria</taxon>
        <taxon>Pseudomonadati</taxon>
        <taxon>Pseudomonadota</taxon>
        <taxon>Betaproteobacteria</taxon>
        <taxon>Neisseriales</taxon>
        <taxon>Chitinibacteraceae</taxon>
        <taxon>Amantichitinum</taxon>
    </lineage>
</organism>
<dbReference type="InterPro" id="IPR000182">
    <property type="entry name" value="GNAT_dom"/>
</dbReference>
<accession>A0A0N1JTJ2</accession>
<protein>
    <submittedName>
        <fullName evidence="2">Putative N-acetyltransferase YafP</fullName>
        <ecNumber evidence="2">2.3.1.-</ecNumber>
    </submittedName>
</protein>
<dbReference type="STRING" id="857265.WG78_02740"/>